<proteinExistence type="predicted"/>
<dbReference type="Proteomes" id="UP000182508">
    <property type="component" value="Unassembled WGS sequence"/>
</dbReference>
<reference evidence="1 2" key="1">
    <citation type="submission" date="2016-10" db="EMBL/GenBank/DDBJ databases">
        <authorList>
            <person name="de Groot N.N."/>
        </authorList>
    </citation>
    <scope>NUCLEOTIDE SEQUENCE [LARGE SCALE GENOMIC DNA]</scope>
    <source>
        <strain evidence="1 2">A-4</strain>
    </source>
</reference>
<dbReference type="AlphaFoldDB" id="A0A1G6BNF6"/>
<dbReference type="RefSeq" id="WP_074485956.1">
    <property type="nucleotide sequence ID" value="NZ_FMXP01000013.1"/>
</dbReference>
<dbReference type="EMBL" id="FMXP01000013">
    <property type="protein sequence ID" value="SDB22108.1"/>
    <property type="molecule type" value="Genomic_DNA"/>
</dbReference>
<evidence type="ECO:0000313" key="1">
    <source>
        <dbReference type="EMBL" id="SDB22108.1"/>
    </source>
</evidence>
<keyword evidence="2" id="KW-1185">Reference proteome</keyword>
<gene>
    <name evidence="1" type="ORF">SAMN02910293_01114</name>
</gene>
<evidence type="ECO:0000313" key="2">
    <source>
        <dbReference type="Proteomes" id="UP000182508"/>
    </source>
</evidence>
<name>A0A1G6BNF6_9STRE</name>
<protein>
    <submittedName>
        <fullName evidence="1">Uncharacterized protein</fullName>
    </submittedName>
</protein>
<accession>A0A1G6BNF6</accession>
<dbReference type="STRING" id="439219.SAMN02910293_01114"/>
<sequence length="99" mass="11415">MITEDMMRTTEMILMPYLFHMDDWLVGQKTINPEQAKSTKAELLEELKTDFDALLTDDISEYVSELSVAIGTLEEISEEQFQAIKLELLSWEPGVKNDE</sequence>
<organism evidence="1 2">
    <name type="scientific">Streptococcus henryi</name>
    <dbReference type="NCBI Taxonomy" id="439219"/>
    <lineage>
        <taxon>Bacteria</taxon>
        <taxon>Bacillati</taxon>
        <taxon>Bacillota</taxon>
        <taxon>Bacilli</taxon>
        <taxon>Lactobacillales</taxon>
        <taxon>Streptococcaceae</taxon>
        <taxon>Streptococcus</taxon>
    </lineage>
</organism>